<keyword evidence="1" id="KW-0175">Coiled coil</keyword>
<proteinExistence type="predicted"/>
<dbReference type="GeneID" id="39731119"/>
<comment type="caution">
    <text evidence="2">The sequence shown here is derived from an EMBL/GenBank/DDBJ whole genome shotgun (WGS) entry which is preliminary data.</text>
</comment>
<feature type="coiled-coil region" evidence="1">
    <location>
        <begin position="114"/>
        <end position="233"/>
    </location>
</feature>
<reference evidence="2" key="1">
    <citation type="submission" date="2015-04" db="EMBL/GenBank/DDBJ databases">
        <authorList>
            <consortium name="Pathogen Informatics"/>
        </authorList>
    </citation>
    <scope>NUCLEOTIDE SEQUENCE [LARGE SCALE GENOMIC DNA]</scope>
    <source>
        <strain evidence="2">8A</strain>
    </source>
</reference>
<dbReference type="RefSeq" id="XP_028527998.1">
    <property type="nucleotide sequence ID" value="XM_028671336.1"/>
</dbReference>
<evidence type="ECO:0000313" key="2">
    <source>
        <dbReference type="EMBL" id="CRG95186.1"/>
    </source>
</evidence>
<dbReference type="Proteomes" id="UP000220797">
    <property type="component" value="Unassembled WGS sequence"/>
</dbReference>
<protein>
    <submittedName>
        <fullName evidence="2">Uncharacterized protein</fullName>
    </submittedName>
</protein>
<accession>A0A1J1GRQ3</accession>
<feature type="coiled-coil region" evidence="1">
    <location>
        <begin position="750"/>
        <end position="815"/>
    </location>
</feature>
<name>A0A1J1GRQ3_PLAGA</name>
<dbReference type="VEuPathDB" id="PlasmoDB:PGAL8A_00259000"/>
<dbReference type="EMBL" id="CVMV01000032">
    <property type="protein sequence ID" value="CRG95186.1"/>
    <property type="molecule type" value="Genomic_DNA"/>
</dbReference>
<sequence>MNINGDIDTKSLIEEREIWKKKFQEIESENLILKKKLDETITNYENKNVEGENFMKIKTDMLMKYEYMENKCEYLDIKVNILSLEKEEEIRKNKILQKITNKQKKEIEGYIKILEKVKSMNISSKKRKNEAENQISSMINNDLLIKNDNILLREIIKVNDKLNDINNKLNEKIIEELERTKKKLHIANSKIRKFHDAFINLSNSYSKHKEEIKKKLLVTLKINEELREELEKKKSIEKYNVENIKKLEEYNAKNILLNFYEVKYKINDRSKNIILRYINLITSESKKEESGNSEEFNKDIFLYDLYNIHDKNEENYEKQINLLKKKILEGDISYQLNKKKDDMFLDTLSFQNKENCEKSLGVYILNNLNSSNIVEILYYHIKIVNDILECFNITLLLLLYIYDTYLKEIINSINNSSYLQSLEKSQIRFSVYFFITLSSFLFSTLKYIHILKNSNCNDYLKLLCNERVFHIFCLSKYTLEQYMEKIKIKLFSSNIDYSILTVLSDQLNNLYDSMFTQKNIYNENSEGISERCHQIINDSKNEKVNNKEGTNKEIIYNTNNEKKENTENQTEKIILDLDKEKNISSFELYCFLNFIIATSILLMNDKDILFGSFNNINIDIQREILIKCENVLKLIKVPKKIFSFYFCMKRYKFSFNNFIEITTNYKSLILGNANYNNNKEKSEILVTTINELSKNILNELDNILDNTNIYSIDGHETKELYIFNICDKYVNMYNNITSKNNENMIEKKIIEEKDDIIRKLEKDITDFENKIQLMNKKINLLTVKEEKCNKMQIDLDILKKEKSEYLNIISDLRKSKNESTNEIAYITKHYNETKNKYNELLKGFEPKKKYLNSNKNNEHSNIDIYYMKKIINNLYYENFLTKINKNYHLYDEKINYYNSLYNDYSKINFLYKDENYEDDKWENKNTYDKNTNENEDETNIMLNKIFGDEIYFTNKNHKVLFDDIYNCELIKSRLSKHKTNYFKNKLYQTILCNSFNEQKNKCIEIVDIIENYKNLKNEILREILNMSINNNIHVKMKKNYKISEHLHHKLIELKSMIKKFYINNNLKDLNKNLPTLENVLNITIEEKSNTGEKCEKISNSTNKNLNKQTYLLSDKVILNDHSFSYLIQNLFDI</sequence>
<dbReference type="OrthoDB" id="392391at2759"/>
<organism evidence="2 3">
    <name type="scientific">Plasmodium gallinaceum</name>
    <dbReference type="NCBI Taxonomy" id="5849"/>
    <lineage>
        <taxon>Eukaryota</taxon>
        <taxon>Sar</taxon>
        <taxon>Alveolata</taxon>
        <taxon>Apicomplexa</taxon>
        <taxon>Aconoidasida</taxon>
        <taxon>Haemosporida</taxon>
        <taxon>Plasmodiidae</taxon>
        <taxon>Plasmodium</taxon>
        <taxon>Plasmodium (Haemamoeba)</taxon>
    </lineage>
</organism>
<keyword evidence="3" id="KW-1185">Reference proteome</keyword>
<dbReference type="AlphaFoldDB" id="A0A1J1GRQ3"/>
<evidence type="ECO:0000256" key="1">
    <source>
        <dbReference type="SAM" id="Coils"/>
    </source>
</evidence>
<evidence type="ECO:0000313" key="3">
    <source>
        <dbReference type="Proteomes" id="UP000220797"/>
    </source>
</evidence>
<gene>
    <name evidence="2" type="ORF">PGAL8A_00259000</name>
</gene>
<dbReference type="OMA" id="NINPMED"/>